<comment type="caution">
    <text evidence="3">The sequence shown here is derived from an EMBL/GenBank/DDBJ whole genome shotgun (WGS) entry which is preliminary data.</text>
</comment>
<gene>
    <name evidence="3" type="ORF">EUX98_g3834</name>
</gene>
<dbReference type="SUPFAM" id="SSF55961">
    <property type="entry name" value="Bet v1-like"/>
    <property type="match status" value="1"/>
</dbReference>
<dbReference type="Gene3D" id="3.30.530.20">
    <property type="match status" value="1"/>
</dbReference>
<name>A0A4S4MVJ7_9APHY</name>
<dbReference type="OrthoDB" id="6423603at2759"/>
<feature type="region of interest" description="Disordered" evidence="1">
    <location>
        <begin position="213"/>
        <end position="258"/>
    </location>
</feature>
<organism evidence="3 4">
    <name type="scientific">Antrodiella citrinella</name>
    <dbReference type="NCBI Taxonomy" id="2447956"/>
    <lineage>
        <taxon>Eukaryota</taxon>
        <taxon>Fungi</taxon>
        <taxon>Dikarya</taxon>
        <taxon>Basidiomycota</taxon>
        <taxon>Agaricomycotina</taxon>
        <taxon>Agaricomycetes</taxon>
        <taxon>Polyporales</taxon>
        <taxon>Steccherinaceae</taxon>
        <taxon>Antrodiella</taxon>
    </lineage>
</organism>
<dbReference type="InterPro" id="IPR024500">
    <property type="entry name" value="DUF3074"/>
</dbReference>
<feature type="region of interest" description="Disordered" evidence="1">
    <location>
        <begin position="141"/>
        <end position="194"/>
    </location>
</feature>
<keyword evidence="4" id="KW-1185">Reference proteome</keyword>
<dbReference type="InterPro" id="IPR023393">
    <property type="entry name" value="START-like_dom_sf"/>
</dbReference>
<proteinExistence type="predicted"/>
<reference evidence="3 4" key="1">
    <citation type="submission" date="2019-02" db="EMBL/GenBank/DDBJ databases">
        <title>Genome sequencing of the rare red list fungi Antrodiella citrinella (Flaviporus citrinellus).</title>
        <authorList>
            <person name="Buettner E."/>
            <person name="Kellner H."/>
        </authorList>
    </citation>
    <scope>NUCLEOTIDE SEQUENCE [LARGE SCALE GENOMIC DNA]</scope>
    <source>
        <strain evidence="3 4">DSM 108506</strain>
    </source>
</reference>
<sequence>MTNAKFQLGISPVKLTDIPPEETILKVGRDIMDSSKSWKQGKSFIHNTVKTYWRPKGVTESAGWHCRMSEHSQEEATFDEFWAKLGENKAENEKNYVPDIKKVALVKDISPTQSIWTLYYTFPPPISPRVFTVLQTMHLDQNSPRTGAPTSPATAPAPAPTAAAQAAPKTEPIPAAKSTPVAQPVANATSHSAAASPAATAVLAVPGLAPMPGPTAAHAEADVAHAEPTTSAEAHGDAVGNEGAAAAPTGGADGGADE</sequence>
<feature type="compositionally biased region" description="Low complexity" evidence="1">
    <location>
        <begin position="184"/>
        <end position="194"/>
    </location>
</feature>
<dbReference type="Proteomes" id="UP000308730">
    <property type="component" value="Unassembled WGS sequence"/>
</dbReference>
<evidence type="ECO:0000259" key="2">
    <source>
        <dbReference type="Pfam" id="PF11274"/>
    </source>
</evidence>
<feature type="compositionally biased region" description="Low complexity" evidence="1">
    <location>
        <begin position="144"/>
        <end position="172"/>
    </location>
</feature>
<evidence type="ECO:0000256" key="1">
    <source>
        <dbReference type="SAM" id="MobiDB-lite"/>
    </source>
</evidence>
<evidence type="ECO:0000313" key="3">
    <source>
        <dbReference type="EMBL" id="THH30364.1"/>
    </source>
</evidence>
<dbReference type="AlphaFoldDB" id="A0A4S4MVJ7"/>
<dbReference type="PANTHER" id="PTHR40370">
    <property type="entry name" value="EXPRESSED PROTEIN"/>
    <property type="match status" value="1"/>
</dbReference>
<evidence type="ECO:0000313" key="4">
    <source>
        <dbReference type="Proteomes" id="UP000308730"/>
    </source>
</evidence>
<feature type="compositionally biased region" description="Low complexity" evidence="1">
    <location>
        <begin position="240"/>
        <end position="250"/>
    </location>
</feature>
<dbReference type="PANTHER" id="PTHR40370:SF1">
    <property type="entry name" value="DUF3074 DOMAIN-CONTAINING PROTEIN"/>
    <property type="match status" value="1"/>
</dbReference>
<dbReference type="Pfam" id="PF11274">
    <property type="entry name" value="DUF3074"/>
    <property type="match status" value="1"/>
</dbReference>
<accession>A0A4S4MVJ7</accession>
<protein>
    <recommendedName>
        <fullName evidence="2">DUF3074 domain-containing protein</fullName>
    </recommendedName>
</protein>
<feature type="domain" description="DUF3074" evidence="2">
    <location>
        <begin position="64"/>
        <end position="147"/>
    </location>
</feature>
<dbReference type="EMBL" id="SGPM01000084">
    <property type="protein sequence ID" value="THH30364.1"/>
    <property type="molecule type" value="Genomic_DNA"/>
</dbReference>